<evidence type="ECO:0000256" key="5">
    <source>
        <dbReference type="PROSITE-ProRule" id="PRU01379"/>
    </source>
</evidence>
<feature type="domain" description="Peptidase M14" evidence="6">
    <location>
        <begin position="1"/>
        <end position="245"/>
    </location>
</feature>
<reference evidence="7 8" key="1">
    <citation type="submission" date="2018-05" db="EMBL/GenBank/DDBJ databases">
        <title>Coraliomargarita sinensis sp. nov., isolated from a marine solar saltern.</title>
        <authorList>
            <person name="Zhou L.Y."/>
        </authorList>
    </citation>
    <scope>NUCLEOTIDE SEQUENCE [LARGE SCALE GENOMIC DNA]</scope>
    <source>
        <strain evidence="7 8">WN38</strain>
    </source>
</reference>
<proteinExistence type="inferred from homology"/>
<comment type="cofactor">
    <cofactor evidence="1">
        <name>Zn(2+)</name>
        <dbReference type="ChEBI" id="CHEBI:29105"/>
    </cofactor>
</comment>
<dbReference type="GO" id="GO:0016788">
    <property type="term" value="F:hydrolase activity, acting on ester bonds"/>
    <property type="evidence" value="ECO:0007669"/>
    <property type="project" value="InterPro"/>
</dbReference>
<dbReference type="OrthoDB" id="184972at2"/>
<accession>A0A317ZI49</accession>
<evidence type="ECO:0000313" key="8">
    <source>
        <dbReference type="Proteomes" id="UP000247099"/>
    </source>
</evidence>
<comment type="caution">
    <text evidence="7">The sequence shown here is derived from an EMBL/GenBank/DDBJ whole genome shotgun (WGS) entry which is preliminary data.</text>
</comment>
<dbReference type="GO" id="GO:0008270">
    <property type="term" value="F:zinc ion binding"/>
    <property type="evidence" value="ECO:0007669"/>
    <property type="project" value="InterPro"/>
</dbReference>
<dbReference type="GO" id="GO:0004181">
    <property type="term" value="F:metallocarboxypeptidase activity"/>
    <property type="evidence" value="ECO:0007669"/>
    <property type="project" value="InterPro"/>
</dbReference>
<evidence type="ECO:0000256" key="4">
    <source>
        <dbReference type="ARBA" id="ARBA00022833"/>
    </source>
</evidence>
<dbReference type="SUPFAM" id="SSF53187">
    <property type="entry name" value="Zn-dependent exopeptidases"/>
    <property type="match status" value="1"/>
</dbReference>
<keyword evidence="8" id="KW-1185">Reference proteome</keyword>
<dbReference type="InterPro" id="IPR000834">
    <property type="entry name" value="Peptidase_M14"/>
</dbReference>
<dbReference type="Proteomes" id="UP000247099">
    <property type="component" value="Unassembled WGS sequence"/>
</dbReference>
<sequence>MHASENIQATIARLAEAGDASGYTVDTFGQSEGCPLLGLTRAASEPDTSERHIYLSAGIHGDEPAGPQALLELLNEDALPDQHSYAICPLLNPIGLGQGTRENGAGIDLNRDYRHLVSREISTHAAWIEQNVSAITIAMHLHEDWESRGFYLYELNFTQQPGFSPQIIQAVQAHLPIDLDEIIDGRIAHQGIIRPDRLPDLEEGDPEAIYLQKRYGGLNYTVETPSSQDFNARVKALKAAVLAIT</sequence>
<feature type="active site" description="Proton donor/acceptor" evidence="5">
    <location>
        <position position="223"/>
    </location>
</feature>
<protein>
    <submittedName>
        <fullName evidence="7">Succinylglutamate desuccinylase</fullName>
    </submittedName>
</protein>
<dbReference type="InParanoid" id="A0A317ZI49"/>
<keyword evidence="2" id="KW-0479">Metal-binding</keyword>
<comment type="similarity">
    <text evidence="5">Belongs to the peptidase M14 family.</text>
</comment>
<organism evidence="7 8">
    <name type="scientific">Coraliomargarita sinensis</name>
    <dbReference type="NCBI Taxonomy" id="2174842"/>
    <lineage>
        <taxon>Bacteria</taxon>
        <taxon>Pseudomonadati</taxon>
        <taxon>Verrucomicrobiota</taxon>
        <taxon>Opitutia</taxon>
        <taxon>Puniceicoccales</taxon>
        <taxon>Coraliomargaritaceae</taxon>
        <taxon>Coraliomargarita</taxon>
    </lineage>
</organism>
<dbReference type="Pfam" id="PF24827">
    <property type="entry name" value="AstE_AspA_cat"/>
    <property type="match status" value="1"/>
</dbReference>
<dbReference type="PROSITE" id="PS52035">
    <property type="entry name" value="PEPTIDASE_M14"/>
    <property type="match status" value="1"/>
</dbReference>
<gene>
    <name evidence="7" type="ORF">DDZ13_12205</name>
</gene>
<evidence type="ECO:0000259" key="6">
    <source>
        <dbReference type="PROSITE" id="PS52035"/>
    </source>
</evidence>
<dbReference type="Gene3D" id="3.40.630.10">
    <property type="entry name" value="Zn peptidases"/>
    <property type="match status" value="1"/>
</dbReference>
<dbReference type="CDD" id="cd06231">
    <property type="entry name" value="M14_REP34-like"/>
    <property type="match status" value="1"/>
</dbReference>
<keyword evidence="3" id="KW-0378">Hydrolase</keyword>
<evidence type="ECO:0000256" key="2">
    <source>
        <dbReference type="ARBA" id="ARBA00022723"/>
    </source>
</evidence>
<dbReference type="EMBL" id="QHJQ01000009">
    <property type="protein sequence ID" value="PXA03449.1"/>
    <property type="molecule type" value="Genomic_DNA"/>
</dbReference>
<evidence type="ECO:0000256" key="1">
    <source>
        <dbReference type="ARBA" id="ARBA00001947"/>
    </source>
</evidence>
<dbReference type="AlphaFoldDB" id="A0A317ZI49"/>
<keyword evidence="4" id="KW-0862">Zinc</keyword>
<name>A0A317ZI49_9BACT</name>
<evidence type="ECO:0000313" key="7">
    <source>
        <dbReference type="EMBL" id="PXA03449.1"/>
    </source>
</evidence>
<evidence type="ECO:0000256" key="3">
    <source>
        <dbReference type="ARBA" id="ARBA00022801"/>
    </source>
</evidence>
<dbReference type="InterPro" id="IPR055438">
    <property type="entry name" value="AstE_AspA_cat"/>
</dbReference>
<dbReference type="GO" id="GO:0006508">
    <property type="term" value="P:proteolysis"/>
    <property type="evidence" value="ECO:0007669"/>
    <property type="project" value="InterPro"/>
</dbReference>
<dbReference type="RefSeq" id="WP_110131737.1">
    <property type="nucleotide sequence ID" value="NZ_QHJQ01000009.1"/>
</dbReference>